<protein>
    <submittedName>
        <fullName evidence="2">Uncharacterized protein</fullName>
    </submittedName>
</protein>
<evidence type="ECO:0000256" key="1">
    <source>
        <dbReference type="SAM" id="MobiDB-lite"/>
    </source>
</evidence>
<feature type="compositionally biased region" description="Basic residues" evidence="1">
    <location>
        <begin position="74"/>
        <end position="85"/>
    </location>
</feature>
<name>A0A2A6RF53_9CHLR</name>
<dbReference type="AlphaFoldDB" id="A0A2A6RF53"/>
<dbReference type="EMBL" id="NQWI01000126">
    <property type="protein sequence ID" value="PDW01573.1"/>
    <property type="molecule type" value="Genomic_DNA"/>
</dbReference>
<dbReference type="OrthoDB" id="164700at2"/>
<feature type="region of interest" description="Disordered" evidence="1">
    <location>
        <begin position="54"/>
        <end position="85"/>
    </location>
</feature>
<organism evidence="2 3">
    <name type="scientific">Candidatus Viridilinea mediisalina</name>
    <dbReference type="NCBI Taxonomy" id="2024553"/>
    <lineage>
        <taxon>Bacteria</taxon>
        <taxon>Bacillati</taxon>
        <taxon>Chloroflexota</taxon>
        <taxon>Chloroflexia</taxon>
        <taxon>Chloroflexales</taxon>
        <taxon>Chloroflexineae</taxon>
        <taxon>Oscillochloridaceae</taxon>
        <taxon>Candidatus Viridilinea</taxon>
    </lineage>
</organism>
<evidence type="ECO:0000313" key="3">
    <source>
        <dbReference type="Proteomes" id="UP000220527"/>
    </source>
</evidence>
<dbReference type="Proteomes" id="UP000220527">
    <property type="component" value="Unassembled WGS sequence"/>
</dbReference>
<proteinExistence type="predicted"/>
<gene>
    <name evidence="2" type="ORF">CJ255_18375</name>
</gene>
<sequence>MSSFFFVLGVGLAFTLLALVLWRIWAVFVRRTPDQEAHERDLAALNDAQANRISDSQLTRPLDPDSAWRTMVQRGKRKQRGSSRK</sequence>
<accession>A0A2A6RF53</accession>
<dbReference type="RefSeq" id="WP_097645552.1">
    <property type="nucleotide sequence ID" value="NZ_NQWI01000126.1"/>
</dbReference>
<evidence type="ECO:0000313" key="2">
    <source>
        <dbReference type="EMBL" id="PDW01573.1"/>
    </source>
</evidence>
<reference evidence="3" key="1">
    <citation type="submission" date="2017-08" db="EMBL/GenBank/DDBJ databases">
        <authorList>
            <person name="Grouzdev D.S."/>
            <person name="Gaisin V.A."/>
            <person name="Rysina M.S."/>
            <person name="Gorlenko V.M."/>
        </authorList>
    </citation>
    <scope>NUCLEOTIDE SEQUENCE [LARGE SCALE GENOMIC DNA]</scope>
    <source>
        <strain evidence="3">Kir15-3F</strain>
    </source>
</reference>
<comment type="caution">
    <text evidence="2">The sequence shown here is derived from an EMBL/GenBank/DDBJ whole genome shotgun (WGS) entry which is preliminary data.</text>
</comment>
<keyword evidence="3" id="KW-1185">Reference proteome</keyword>